<dbReference type="EMBL" id="CAJVQC010078082">
    <property type="protein sequence ID" value="CAG8816067.1"/>
    <property type="molecule type" value="Genomic_DNA"/>
</dbReference>
<gene>
    <name evidence="1" type="ORF">RPERSI_LOCUS24370</name>
</gene>
<comment type="caution">
    <text evidence="1">The sequence shown here is derived from an EMBL/GenBank/DDBJ whole genome shotgun (WGS) entry which is preliminary data.</text>
</comment>
<reference evidence="1" key="1">
    <citation type="submission" date="2021-06" db="EMBL/GenBank/DDBJ databases">
        <authorList>
            <person name="Kallberg Y."/>
            <person name="Tangrot J."/>
            <person name="Rosling A."/>
        </authorList>
    </citation>
    <scope>NUCLEOTIDE SEQUENCE</scope>
    <source>
        <strain evidence="1">MA461A</strain>
    </source>
</reference>
<sequence length="116" mass="13495">MSSSRSRGSLGTSQYSERREFDSLFRDFNEMMHLTVRGITFATEAATDLEEAEEQEELNQLDIITRDYIDLENQLTFQRTALNNLKIKFDAGHKFASDIFRDLVEDYESQLDDALK</sequence>
<name>A0ACA9RZ30_9GLOM</name>
<evidence type="ECO:0000313" key="2">
    <source>
        <dbReference type="Proteomes" id="UP000789920"/>
    </source>
</evidence>
<dbReference type="Proteomes" id="UP000789920">
    <property type="component" value="Unassembled WGS sequence"/>
</dbReference>
<proteinExistence type="predicted"/>
<accession>A0ACA9RZ30</accession>
<feature type="non-terminal residue" evidence="1">
    <location>
        <position position="116"/>
    </location>
</feature>
<organism evidence="1 2">
    <name type="scientific">Racocetra persica</name>
    <dbReference type="NCBI Taxonomy" id="160502"/>
    <lineage>
        <taxon>Eukaryota</taxon>
        <taxon>Fungi</taxon>
        <taxon>Fungi incertae sedis</taxon>
        <taxon>Mucoromycota</taxon>
        <taxon>Glomeromycotina</taxon>
        <taxon>Glomeromycetes</taxon>
        <taxon>Diversisporales</taxon>
        <taxon>Gigasporaceae</taxon>
        <taxon>Racocetra</taxon>
    </lineage>
</organism>
<evidence type="ECO:0000313" key="1">
    <source>
        <dbReference type="EMBL" id="CAG8816067.1"/>
    </source>
</evidence>
<protein>
    <submittedName>
        <fullName evidence="1">8050_t:CDS:1</fullName>
    </submittedName>
</protein>
<keyword evidence="2" id="KW-1185">Reference proteome</keyword>